<proteinExistence type="predicted"/>
<name>A0A1H3INS3_EUBBA</name>
<organism evidence="1 2">
    <name type="scientific">Eubacterium barkeri</name>
    <name type="common">Clostridium barkeri</name>
    <dbReference type="NCBI Taxonomy" id="1528"/>
    <lineage>
        <taxon>Bacteria</taxon>
        <taxon>Bacillati</taxon>
        <taxon>Bacillota</taxon>
        <taxon>Clostridia</taxon>
        <taxon>Eubacteriales</taxon>
        <taxon>Eubacteriaceae</taxon>
        <taxon>Eubacterium</taxon>
    </lineage>
</organism>
<keyword evidence="2" id="KW-1185">Reference proteome</keyword>
<reference evidence="2" key="1">
    <citation type="submission" date="2016-10" db="EMBL/GenBank/DDBJ databases">
        <authorList>
            <person name="Varghese N."/>
            <person name="Submissions S."/>
        </authorList>
    </citation>
    <scope>NUCLEOTIDE SEQUENCE [LARGE SCALE GENOMIC DNA]</scope>
    <source>
        <strain evidence="2">VPI 5359</strain>
    </source>
</reference>
<protein>
    <submittedName>
        <fullName evidence="1">Uncharacterized protein</fullName>
    </submittedName>
</protein>
<dbReference type="AlphaFoldDB" id="A0A1H3INS3"/>
<accession>A0A1H3INS3</accession>
<sequence length="85" mass="9651">MTSEELIESANLNDRDGDTLKRLIELRDMLHDNLFSANTPKTIIAKLSKEYRDTIQAIHEMTETEPDAGSESKLEALFAELEDAR</sequence>
<dbReference type="Proteomes" id="UP000199652">
    <property type="component" value="Unassembled WGS sequence"/>
</dbReference>
<evidence type="ECO:0000313" key="1">
    <source>
        <dbReference type="EMBL" id="SDY29341.1"/>
    </source>
</evidence>
<evidence type="ECO:0000313" key="2">
    <source>
        <dbReference type="Proteomes" id="UP000199652"/>
    </source>
</evidence>
<gene>
    <name evidence="1" type="ORF">SAMN04488579_12422</name>
</gene>
<dbReference type="STRING" id="1528.SAMN04488579_12422"/>
<dbReference type="EMBL" id="FNOU01000024">
    <property type="protein sequence ID" value="SDY29341.1"/>
    <property type="molecule type" value="Genomic_DNA"/>
</dbReference>